<dbReference type="InterPro" id="IPR014857">
    <property type="entry name" value="Nse1_RING_C4HC3-type"/>
</dbReference>
<comment type="catalytic activity">
    <reaction evidence="1 15">
        <text>S-ubiquitinyl-[E2 ubiquitin-conjugating enzyme]-L-cysteine + [acceptor protein]-L-lysine = [E2 ubiquitin-conjugating enzyme]-L-cysteine + N(6)-ubiquitinyl-[acceptor protein]-L-lysine.</text>
        <dbReference type="EC" id="2.3.2.27"/>
    </reaction>
</comment>
<dbReference type="PANTHER" id="PTHR20973:SF0">
    <property type="entry name" value="NON-STRUCTURAL MAINTENANCE OF CHROMOSOMES ELEMENT 1 HOMOLOG"/>
    <property type="match status" value="1"/>
</dbReference>
<evidence type="ECO:0000256" key="6">
    <source>
        <dbReference type="ARBA" id="ARBA00022679"/>
    </source>
</evidence>
<comment type="subunit">
    <text evidence="15">Component of the Smc5-Smc6 complex.</text>
</comment>
<keyword evidence="13 15" id="KW-0234">DNA repair</keyword>
<evidence type="ECO:0000256" key="16">
    <source>
        <dbReference type="SAM" id="MobiDB-lite"/>
    </source>
</evidence>
<dbReference type="GO" id="GO:0008270">
    <property type="term" value="F:zinc ion binding"/>
    <property type="evidence" value="ECO:0007669"/>
    <property type="project" value="UniProtKB-KW"/>
</dbReference>
<evidence type="ECO:0000256" key="4">
    <source>
        <dbReference type="ARBA" id="ARBA00012483"/>
    </source>
</evidence>
<dbReference type="InterPro" id="IPR011513">
    <property type="entry name" value="Nse1"/>
</dbReference>
<dbReference type="InterPro" id="IPR036388">
    <property type="entry name" value="WH-like_DNA-bd_sf"/>
</dbReference>
<dbReference type="GO" id="GO:0061630">
    <property type="term" value="F:ubiquitin protein ligase activity"/>
    <property type="evidence" value="ECO:0007669"/>
    <property type="project" value="UniProtKB-EC"/>
</dbReference>
<evidence type="ECO:0000313" key="18">
    <source>
        <dbReference type="EMBL" id="KAF2791329.1"/>
    </source>
</evidence>
<protein>
    <recommendedName>
        <fullName evidence="5 15">Non-structural maintenance of chromosomes element 1 homolog</fullName>
        <ecNumber evidence="4 15">2.3.2.27</ecNumber>
    </recommendedName>
</protein>
<dbReference type="OrthoDB" id="185455at2759"/>
<dbReference type="EMBL" id="MU002025">
    <property type="protein sequence ID" value="KAF2791329.1"/>
    <property type="molecule type" value="Genomic_DNA"/>
</dbReference>
<evidence type="ECO:0000256" key="1">
    <source>
        <dbReference type="ARBA" id="ARBA00000900"/>
    </source>
</evidence>
<evidence type="ECO:0000256" key="3">
    <source>
        <dbReference type="ARBA" id="ARBA00010258"/>
    </source>
</evidence>
<evidence type="ECO:0000256" key="2">
    <source>
        <dbReference type="ARBA" id="ARBA00004123"/>
    </source>
</evidence>
<keyword evidence="10 15" id="KW-0833">Ubl conjugation pathway</keyword>
<dbReference type="GO" id="GO:0000724">
    <property type="term" value="P:double-strand break repair via homologous recombination"/>
    <property type="evidence" value="ECO:0007669"/>
    <property type="project" value="TreeGrafter"/>
</dbReference>
<evidence type="ECO:0000256" key="13">
    <source>
        <dbReference type="ARBA" id="ARBA00023204"/>
    </source>
</evidence>
<evidence type="ECO:0000256" key="5">
    <source>
        <dbReference type="ARBA" id="ARBA00019422"/>
    </source>
</evidence>
<keyword evidence="14 15" id="KW-0539">Nucleus</keyword>
<evidence type="ECO:0000256" key="7">
    <source>
        <dbReference type="ARBA" id="ARBA00022723"/>
    </source>
</evidence>
<evidence type="ECO:0000313" key="19">
    <source>
        <dbReference type="Proteomes" id="UP000799757"/>
    </source>
</evidence>
<evidence type="ECO:0000259" key="17">
    <source>
        <dbReference type="Pfam" id="PF08746"/>
    </source>
</evidence>
<dbReference type="Gene3D" id="3.90.1150.220">
    <property type="match status" value="1"/>
</dbReference>
<feature type="domain" description="Non-structural maintenance of chromosomes element 1 RING C4HC3-type" evidence="17">
    <location>
        <begin position="247"/>
        <end position="291"/>
    </location>
</feature>
<keyword evidence="12 15" id="KW-0233">DNA recombination</keyword>
<comment type="function">
    <text evidence="15">Acts in a DNA repair pathway for removal of UV-induced DNA damage that is distinct from classical nucleotide excision repair and in repair of ionizing radiation damage. Functions in homologous recombination repair of DNA double strand breaks and in recovery of stalled replication forks.</text>
</comment>
<keyword evidence="7 15" id="KW-0479">Metal-binding</keyword>
<evidence type="ECO:0000256" key="10">
    <source>
        <dbReference type="ARBA" id="ARBA00022786"/>
    </source>
</evidence>
<name>A0A6A6X4U1_9PLEO</name>
<dbReference type="CDD" id="cd16493">
    <property type="entry name" value="RING-CH-C4HC3_NSE1"/>
    <property type="match status" value="1"/>
</dbReference>
<keyword evidence="9 15" id="KW-0863">Zinc-finger</keyword>
<feature type="region of interest" description="Disordered" evidence="16">
    <location>
        <begin position="156"/>
        <end position="175"/>
    </location>
</feature>
<keyword evidence="19" id="KW-1185">Reference proteome</keyword>
<dbReference type="PANTHER" id="PTHR20973">
    <property type="entry name" value="NON-SMC ELEMENT 1-RELATED"/>
    <property type="match status" value="1"/>
</dbReference>
<dbReference type="Gene3D" id="3.30.40.10">
    <property type="entry name" value="Zinc/RING finger domain, C3HC4 (zinc finger)"/>
    <property type="match status" value="1"/>
</dbReference>
<sequence>MSRYDGSDIRAESPDEGVYNHAHRAFLQAFLSRSVMTVDEIKPVIAAVMSAKNPNRPRLEGDITAPDITSMLRVINLRLTPLDYEIRSTRDQRTKTLTYALVNTTSDPLTQLATTFTSDEIAYVKRVLDRMFIDNNTRNASLMAVTSMQAAQLAKVSRSRQSQVNGGREDAEGASQMEASVKGISMPEAETVLGQLIAQQFFQKSRGGYFSLAPRGLMELRSYLKETYNEPADEENGIAEKIRIRDCEGCREIVTVGLRCSDRACGVRWHDLCAQQYFNGQRGGGRMCPRCGVDWAGNEFVGERVAVGGQRRTTGAGGQSSQTRRDEYEDEDE</sequence>
<dbReference type="InterPro" id="IPR013083">
    <property type="entry name" value="Znf_RING/FYVE/PHD"/>
</dbReference>
<feature type="region of interest" description="Disordered" evidence="16">
    <location>
        <begin position="307"/>
        <end position="333"/>
    </location>
</feature>
<dbReference type="AlphaFoldDB" id="A0A6A6X4U1"/>
<dbReference type="GO" id="GO:0030915">
    <property type="term" value="C:Smc5-Smc6 complex"/>
    <property type="evidence" value="ECO:0007669"/>
    <property type="project" value="UniProtKB-UniRule"/>
</dbReference>
<dbReference type="GO" id="GO:0005634">
    <property type="term" value="C:nucleus"/>
    <property type="evidence" value="ECO:0007669"/>
    <property type="project" value="UniProtKB-SubCell"/>
</dbReference>
<accession>A0A6A6X4U1</accession>
<evidence type="ECO:0000256" key="9">
    <source>
        <dbReference type="ARBA" id="ARBA00022771"/>
    </source>
</evidence>
<gene>
    <name evidence="18" type="ORF">K505DRAFT_280960</name>
</gene>
<evidence type="ECO:0000256" key="15">
    <source>
        <dbReference type="RuleBase" id="RU368018"/>
    </source>
</evidence>
<keyword evidence="11 15" id="KW-0862">Zinc</keyword>
<evidence type="ECO:0000256" key="11">
    <source>
        <dbReference type="ARBA" id="ARBA00022833"/>
    </source>
</evidence>
<keyword evidence="6 15" id="KW-0808">Transferase</keyword>
<dbReference type="Gene3D" id="1.10.10.10">
    <property type="entry name" value="Winged helix-like DNA-binding domain superfamily/Winged helix DNA-binding domain"/>
    <property type="match status" value="1"/>
</dbReference>
<evidence type="ECO:0000256" key="14">
    <source>
        <dbReference type="ARBA" id="ARBA00023242"/>
    </source>
</evidence>
<keyword evidence="8 15" id="KW-0227">DNA damage</keyword>
<reference evidence="18" key="1">
    <citation type="journal article" date="2020" name="Stud. Mycol.">
        <title>101 Dothideomycetes genomes: a test case for predicting lifestyles and emergence of pathogens.</title>
        <authorList>
            <person name="Haridas S."/>
            <person name="Albert R."/>
            <person name="Binder M."/>
            <person name="Bloem J."/>
            <person name="Labutti K."/>
            <person name="Salamov A."/>
            <person name="Andreopoulos B."/>
            <person name="Baker S."/>
            <person name="Barry K."/>
            <person name="Bills G."/>
            <person name="Bluhm B."/>
            <person name="Cannon C."/>
            <person name="Castanera R."/>
            <person name="Culley D."/>
            <person name="Daum C."/>
            <person name="Ezra D."/>
            <person name="Gonzalez J."/>
            <person name="Henrissat B."/>
            <person name="Kuo A."/>
            <person name="Liang C."/>
            <person name="Lipzen A."/>
            <person name="Lutzoni F."/>
            <person name="Magnuson J."/>
            <person name="Mondo S."/>
            <person name="Nolan M."/>
            <person name="Ohm R."/>
            <person name="Pangilinan J."/>
            <person name="Park H.-J."/>
            <person name="Ramirez L."/>
            <person name="Alfaro M."/>
            <person name="Sun H."/>
            <person name="Tritt A."/>
            <person name="Yoshinaga Y."/>
            <person name="Zwiers L.-H."/>
            <person name="Turgeon B."/>
            <person name="Goodwin S."/>
            <person name="Spatafora J."/>
            <person name="Crous P."/>
            <person name="Grigoriev I."/>
        </authorList>
    </citation>
    <scope>NUCLEOTIDE SEQUENCE</scope>
    <source>
        <strain evidence="18">CBS 109.77</strain>
    </source>
</reference>
<evidence type="ECO:0000256" key="8">
    <source>
        <dbReference type="ARBA" id="ARBA00022763"/>
    </source>
</evidence>
<evidence type="ECO:0000256" key="12">
    <source>
        <dbReference type="ARBA" id="ARBA00023172"/>
    </source>
</evidence>
<dbReference type="Pfam" id="PF07574">
    <property type="entry name" value="SMC_Nse1"/>
    <property type="match status" value="1"/>
</dbReference>
<dbReference type="EC" id="2.3.2.27" evidence="4 15"/>
<organism evidence="18 19">
    <name type="scientific">Melanomma pulvis-pyrius CBS 109.77</name>
    <dbReference type="NCBI Taxonomy" id="1314802"/>
    <lineage>
        <taxon>Eukaryota</taxon>
        <taxon>Fungi</taxon>
        <taxon>Dikarya</taxon>
        <taxon>Ascomycota</taxon>
        <taxon>Pezizomycotina</taxon>
        <taxon>Dothideomycetes</taxon>
        <taxon>Pleosporomycetidae</taxon>
        <taxon>Pleosporales</taxon>
        <taxon>Melanommataceae</taxon>
        <taxon>Melanomma</taxon>
    </lineage>
</organism>
<comment type="subcellular location">
    <subcellularLocation>
        <location evidence="2 15">Nucleus</location>
    </subcellularLocation>
</comment>
<proteinExistence type="inferred from homology"/>
<dbReference type="Proteomes" id="UP000799757">
    <property type="component" value="Unassembled WGS sequence"/>
</dbReference>
<dbReference type="Pfam" id="PF08746">
    <property type="entry name" value="zf-RING-like"/>
    <property type="match status" value="1"/>
</dbReference>
<comment type="similarity">
    <text evidence="3 15">Belongs to the NSE1 family.</text>
</comment>